<protein>
    <submittedName>
        <fullName evidence="1">Uncharacterized protein</fullName>
    </submittedName>
</protein>
<proteinExistence type="predicted"/>
<dbReference type="SUPFAM" id="SSF56300">
    <property type="entry name" value="Metallo-dependent phosphatases"/>
    <property type="match status" value="1"/>
</dbReference>
<dbReference type="InterPro" id="IPR029052">
    <property type="entry name" value="Metallo-depent_PP-like"/>
</dbReference>
<accession>A0A9I9EJZ3</accession>
<dbReference type="Gene3D" id="3.60.21.10">
    <property type="match status" value="1"/>
</dbReference>
<organism evidence="1">
    <name type="scientific">Cucumis melo</name>
    <name type="common">Muskmelon</name>
    <dbReference type="NCBI Taxonomy" id="3656"/>
    <lineage>
        <taxon>Eukaryota</taxon>
        <taxon>Viridiplantae</taxon>
        <taxon>Streptophyta</taxon>
        <taxon>Embryophyta</taxon>
        <taxon>Tracheophyta</taxon>
        <taxon>Spermatophyta</taxon>
        <taxon>Magnoliopsida</taxon>
        <taxon>eudicotyledons</taxon>
        <taxon>Gunneridae</taxon>
        <taxon>Pentapetalae</taxon>
        <taxon>rosids</taxon>
        <taxon>fabids</taxon>
        <taxon>Cucurbitales</taxon>
        <taxon>Cucurbitaceae</taxon>
        <taxon>Benincaseae</taxon>
        <taxon>Cucumis</taxon>
    </lineage>
</organism>
<dbReference type="EnsemblPlants" id="MELO3C034807.2.1">
    <property type="protein sequence ID" value="MELO3C034807.2.1"/>
    <property type="gene ID" value="MELO3C034807.2"/>
</dbReference>
<name>A0A9I9EJZ3_CUCME</name>
<reference evidence="1" key="1">
    <citation type="submission" date="2023-03" db="UniProtKB">
        <authorList>
            <consortium name="EnsemblPlants"/>
        </authorList>
    </citation>
    <scope>IDENTIFICATION</scope>
</reference>
<dbReference type="AlphaFoldDB" id="A0A9I9EJZ3"/>
<evidence type="ECO:0000313" key="1">
    <source>
        <dbReference type="EnsemblPlants" id="MELO3C034807.2.1"/>
    </source>
</evidence>
<sequence>MNNREVSYTFGPDKVEKVAEDGYELFAERQLVTIFSTPNNCGKFDEELMCSLQILKPVDKNGNKVMVPTRTCMETVQVLSNIWIRNILIIVSDLVASVIAANLLTSIQLIDLLCVVVTWDITKARKIPKRALPIICFREGSPPLSDASNTSIIDSVSGF</sequence>
<dbReference type="Gramene" id="MELO3C034807.2.1">
    <property type="protein sequence ID" value="MELO3C034807.2.1"/>
    <property type="gene ID" value="MELO3C034807.2"/>
</dbReference>